<evidence type="ECO:0000313" key="1">
    <source>
        <dbReference type="EMBL" id="KAJ2968727.1"/>
    </source>
</evidence>
<proteinExistence type="predicted"/>
<reference evidence="1" key="1">
    <citation type="submission" date="2022-10" db="EMBL/GenBank/DDBJ databases">
        <title>Genome Sequence of Xylaria curta.</title>
        <authorList>
            <person name="Buettner E."/>
        </authorList>
    </citation>
    <scope>NUCLEOTIDE SEQUENCE</scope>
    <source>
        <strain evidence="1">Babe10</strain>
    </source>
</reference>
<comment type="caution">
    <text evidence="1">The sequence shown here is derived from an EMBL/GenBank/DDBJ whole genome shotgun (WGS) entry which is preliminary data.</text>
</comment>
<evidence type="ECO:0000313" key="2">
    <source>
        <dbReference type="Proteomes" id="UP001143856"/>
    </source>
</evidence>
<gene>
    <name evidence="1" type="ORF">NUW58_g10157</name>
</gene>
<sequence length="115" mass="12818">MMPVAGRIVRRFAAETTVEELYAFVECYDILTTNPELNGEDEKNEVGEEDDVDLPAEKPEGYVHEYGFRIASPLPRVVYEPDEKATLGDRIGRSGNLIVELGTDEPDSEPARESS</sequence>
<keyword evidence="2" id="KW-1185">Reference proteome</keyword>
<dbReference type="EMBL" id="JAPDGR010004234">
    <property type="protein sequence ID" value="KAJ2968727.1"/>
    <property type="molecule type" value="Genomic_DNA"/>
</dbReference>
<dbReference type="Proteomes" id="UP001143856">
    <property type="component" value="Unassembled WGS sequence"/>
</dbReference>
<organism evidence="1 2">
    <name type="scientific">Xylaria curta</name>
    <dbReference type="NCBI Taxonomy" id="42375"/>
    <lineage>
        <taxon>Eukaryota</taxon>
        <taxon>Fungi</taxon>
        <taxon>Dikarya</taxon>
        <taxon>Ascomycota</taxon>
        <taxon>Pezizomycotina</taxon>
        <taxon>Sordariomycetes</taxon>
        <taxon>Xylariomycetidae</taxon>
        <taxon>Xylariales</taxon>
        <taxon>Xylariaceae</taxon>
        <taxon>Xylaria</taxon>
    </lineage>
</organism>
<protein>
    <submittedName>
        <fullName evidence="1">Uncharacterized protein</fullName>
    </submittedName>
</protein>
<name>A0ACC1MNY5_9PEZI</name>
<accession>A0ACC1MNY5</accession>